<evidence type="ECO:0000313" key="9">
    <source>
        <dbReference type="Proteomes" id="UP001501274"/>
    </source>
</evidence>
<dbReference type="InterPro" id="IPR039304">
    <property type="entry name" value="DNAAF3"/>
</dbReference>
<evidence type="ECO:0000259" key="7">
    <source>
        <dbReference type="Pfam" id="PF14740"/>
    </source>
</evidence>
<evidence type="ECO:0000256" key="1">
    <source>
        <dbReference type="ARBA" id="ARBA00004496"/>
    </source>
</evidence>
<keyword evidence="3" id="KW-0963">Cytoplasm</keyword>
<comment type="caution">
    <text evidence="8">The sequence shown here is derived from an EMBL/GenBank/DDBJ whole genome shotgun (WGS) entry which is preliminary data.</text>
</comment>
<dbReference type="Proteomes" id="UP001501274">
    <property type="component" value="Unassembled WGS sequence"/>
</dbReference>
<organism evidence="8 9">
    <name type="scientific">Leishmania naiffi</name>
    <dbReference type="NCBI Taxonomy" id="5678"/>
    <lineage>
        <taxon>Eukaryota</taxon>
        <taxon>Discoba</taxon>
        <taxon>Euglenozoa</taxon>
        <taxon>Kinetoplastea</taxon>
        <taxon>Metakinetoplastina</taxon>
        <taxon>Trypanosomatida</taxon>
        <taxon>Trypanosomatidae</taxon>
        <taxon>Leishmaniinae</taxon>
        <taxon>Leishmania</taxon>
        <taxon>Leishmania naiffi species complex</taxon>
    </lineage>
</organism>
<dbReference type="GO" id="GO:0070286">
    <property type="term" value="P:axonemal dynein complex assembly"/>
    <property type="evidence" value="ECO:0007669"/>
    <property type="project" value="InterPro"/>
</dbReference>
<feature type="region of interest" description="Disordered" evidence="5">
    <location>
        <begin position="43"/>
        <end position="84"/>
    </location>
</feature>
<feature type="domain" description="Dynein assembly factor 3 C-terminal" evidence="7">
    <location>
        <begin position="256"/>
        <end position="548"/>
    </location>
</feature>
<feature type="compositionally biased region" description="Low complexity" evidence="5">
    <location>
        <begin position="65"/>
        <end position="78"/>
    </location>
</feature>
<name>A0AAW3BIX8_9TRYP</name>
<dbReference type="AlphaFoldDB" id="A0AAW3BIX8"/>
<evidence type="ECO:0000256" key="4">
    <source>
        <dbReference type="ARBA" id="ARBA00022794"/>
    </source>
</evidence>
<dbReference type="EMBL" id="JBAMZN010000029">
    <property type="protein sequence ID" value="KAL0522192.1"/>
    <property type="molecule type" value="Genomic_DNA"/>
</dbReference>
<evidence type="ECO:0000256" key="5">
    <source>
        <dbReference type="SAM" id="MobiDB-lite"/>
    </source>
</evidence>
<gene>
    <name evidence="8" type="ORF">Q4I28_004965</name>
</gene>
<dbReference type="GO" id="GO:0005737">
    <property type="term" value="C:cytoplasm"/>
    <property type="evidence" value="ECO:0007669"/>
    <property type="project" value="UniProtKB-SubCell"/>
</dbReference>
<evidence type="ECO:0000313" key="8">
    <source>
        <dbReference type="EMBL" id="KAL0522192.1"/>
    </source>
</evidence>
<reference evidence="8 9" key="1">
    <citation type="submission" date="2024-02" db="EMBL/GenBank/DDBJ databases">
        <title>FIRST GENOME SEQUENCES OF Leishmania (Viannia) shawi, Leishmania (Viannia) lindenbergi AND Leishmania (Viannia) utingensis.</title>
        <authorList>
            <person name="Resadore F."/>
            <person name="Custodio M.G.F."/>
            <person name="Boite M.C."/>
            <person name="Cupolillo E."/>
            <person name="Ferreira G.E.M."/>
        </authorList>
    </citation>
    <scope>NUCLEOTIDE SEQUENCE [LARGE SCALE GENOMIC DNA]</scope>
    <source>
        <strain evidence="8 9">MDAS/BR/1979/M5533</strain>
    </source>
</reference>
<keyword evidence="4" id="KW-0970">Cilium biogenesis/degradation</keyword>
<feature type="compositionally biased region" description="Polar residues" evidence="5">
    <location>
        <begin position="108"/>
        <end position="122"/>
    </location>
</feature>
<dbReference type="PANTHER" id="PTHR22118:SF14">
    <property type="entry name" value="DYNEIN AXONEMAL ASSEMBLY FACTOR 3"/>
    <property type="match status" value="1"/>
</dbReference>
<sequence length="595" mass="66302">MSDKYLRNEQQQLLNSIGTEVCWGWSPAIDFVSLLAKRPHHAAEQGTSPSITSQIGGQQSETLPSASSASVATSAPSSKSKEEAELDDLIAQIQGRRTATAKAAQSIPVESSESKPQCSLPFSSSSTAPPAATAAAAGDEVTVLLAGASDIRHLLRTLSSLRAAESANGKSGPPPTYHFYIYEPSLRLHCRHLFFLQWLLDSMFSLEELEERVLMFLDVYGNALMRDMTAAQVRNVVQRLRTALETESSALLRIASFEEMKSKERDFVESQLAHWNRDASVADIREQWMQRVRQEMAERYDNRDNIIDWDFVFHLTEYTNLLKFPEYRTWRNTGVAFDVNHINPRRGFSYEYSVPNKTLCFFSRSGRGVYSGDIKNGPFFSFGALTPNAHIRHRTTDGTCKYGNGVVSMHNVRAWLYTLMTGLPWPWADHAFAWDDTRNYNYLPPGTPSGVAYTATLPKVRVHFVGLEWDRFVLHCKEGKVPRMDAAFFGTSCTHYMTPTVLGDVMSKAVHAVVVAETAKFIVDAEDVAKKAYIAKLDDLARAGGWTRDDALTSYLHDGKPDPLPVKGVMSDAQKVSQERYAQPSLLAYAAKAAA</sequence>
<evidence type="ECO:0000256" key="2">
    <source>
        <dbReference type="ARBA" id="ARBA00010449"/>
    </source>
</evidence>
<dbReference type="PANTHER" id="PTHR22118">
    <property type="entry name" value="DYNEIN ASSEMBLY FACTOR 3, AXONEMAL"/>
    <property type="match status" value="1"/>
</dbReference>
<feature type="domain" description="DUF4470" evidence="6">
    <location>
        <begin position="137"/>
        <end position="225"/>
    </location>
</feature>
<dbReference type="InterPro" id="IPR028235">
    <property type="entry name" value="DNAAF3_C"/>
</dbReference>
<feature type="compositionally biased region" description="Polar residues" evidence="5">
    <location>
        <begin position="45"/>
        <end position="64"/>
    </location>
</feature>
<proteinExistence type="inferred from homology"/>
<dbReference type="Pfam" id="PF14740">
    <property type="entry name" value="DUF4471"/>
    <property type="match status" value="1"/>
</dbReference>
<protein>
    <submittedName>
        <fullName evidence="8">Domain (DUF4470)/Domain (DUF4471)</fullName>
    </submittedName>
</protein>
<accession>A0AAW3BIX8</accession>
<dbReference type="GO" id="GO:0044458">
    <property type="term" value="P:motile cilium assembly"/>
    <property type="evidence" value="ECO:0007669"/>
    <property type="project" value="TreeGrafter"/>
</dbReference>
<evidence type="ECO:0000256" key="3">
    <source>
        <dbReference type="ARBA" id="ARBA00022490"/>
    </source>
</evidence>
<feature type="region of interest" description="Disordered" evidence="5">
    <location>
        <begin position="101"/>
        <end position="131"/>
    </location>
</feature>
<comment type="subcellular location">
    <subcellularLocation>
        <location evidence="1">Cytoplasm</location>
    </subcellularLocation>
</comment>
<evidence type="ECO:0000259" key="6">
    <source>
        <dbReference type="Pfam" id="PF14737"/>
    </source>
</evidence>
<dbReference type="Pfam" id="PF14737">
    <property type="entry name" value="DUF4470"/>
    <property type="match status" value="1"/>
</dbReference>
<keyword evidence="9" id="KW-1185">Reference proteome</keyword>
<dbReference type="InterPro" id="IPR027974">
    <property type="entry name" value="DUF4470"/>
</dbReference>
<comment type="similarity">
    <text evidence="2">Belongs to the DNAAF3 family.</text>
</comment>